<keyword evidence="5 6" id="KW-0472">Membrane</keyword>
<protein>
    <submittedName>
        <fullName evidence="8">ABC-type multidrug transport system, permease component</fullName>
    </submittedName>
</protein>
<feature type="domain" description="ABC-2 type transporter transmembrane" evidence="7">
    <location>
        <begin position="19"/>
        <end position="395"/>
    </location>
</feature>
<dbReference type="Proteomes" id="UP000198956">
    <property type="component" value="Unassembled WGS sequence"/>
</dbReference>
<dbReference type="GO" id="GO:0140359">
    <property type="term" value="F:ABC-type transporter activity"/>
    <property type="evidence" value="ECO:0007669"/>
    <property type="project" value="InterPro"/>
</dbReference>
<feature type="transmembrane region" description="Helical" evidence="6">
    <location>
        <begin position="326"/>
        <end position="348"/>
    </location>
</feature>
<name>A0A1G8CAA8_ANETH</name>
<dbReference type="InterPro" id="IPR051449">
    <property type="entry name" value="ABC-2_transporter_component"/>
</dbReference>
<dbReference type="AlphaFoldDB" id="A0A1G8CAA8"/>
<evidence type="ECO:0000313" key="8">
    <source>
        <dbReference type="EMBL" id="SDH42305.1"/>
    </source>
</evidence>
<dbReference type="InterPro" id="IPR013525">
    <property type="entry name" value="ABC2_TM"/>
</dbReference>
<dbReference type="Pfam" id="PF12698">
    <property type="entry name" value="ABC2_membrane_3"/>
    <property type="match status" value="1"/>
</dbReference>
<comment type="subcellular location">
    <subcellularLocation>
        <location evidence="1">Cell membrane</location>
        <topology evidence="1">Multi-pass membrane protein</topology>
    </subcellularLocation>
</comment>
<feature type="transmembrane region" description="Helical" evidence="6">
    <location>
        <begin position="21"/>
        <end position="39"/>
    </location>
</feature>
<evidence type="ECO:0000256" key="6">
    <source>
        <dbReference type="SAM" id="Phobius"/>
    </source>
</evidence>
<reference evidence="8 9" key="1">
    <citation type="submission" date="2016-10" db="EMBL/GenBank/DDBJ databases">
        <authorList>
            <person name="de Groot N.N."/>
        </authorList>
    </citation>
    <scope>NUCLEOTIDE SEQUENCE [LARGE SCALE GENOMIC DNA]</scope>
    <source>
        <strain evidence="8 9">L 420-91</strain>
    </source>
</reference>
<evidence type="ECO:0000313" key="9">
    <source>
        <dbReference type="Proteomes" id="UP000198956"/>
    </source>
</evidence>
<feature type="transmembrane region" description="Helical" evidence="6">
    <location>
        <begin position="209"/>
        <end position="234"/>
    </location>
</feature>
<keyword evidence="3 6" id="KW-0812">Transmembrane</keyword>
<feature type="transmembrane region" description="Helical" evidence="6">
    <location>
        <begin position="381"/>
        <end position="399"/>
    </location>
</feature>
<keyword evidence="2" id="KW-1003">Cell membrane</keyword>
<proteinExistence type="predicted"/>
<dbReference type="RefSeq" id="WP_091260779.1">
    <property type="nucleotide sequence ID" value="NZ_FNDE01000024.1"/>
</dbReference>
<organism evidence="8 9">
    <name type="scientific">Aneurinibacillus thermoaerophilus</name>
    <dbReference type="NCBI Taxonomy" id="143495"/>
    <lineage>
        <taxon>Bacteria</taxon>
        <taxon>Bacillati</taxon>
        <taxon>Bacillota</taxon>
        <taxon>Bacilli</taxon>
        <taxon>Bacillales</taxon>
        <taxon>Paenibacillaceae</taxon>
        <taxon>Aneurinibacillus group</taxon>
        <taxon>Aneurinibacillus</taxon>
    </lineage>
</organism>
<dbReference type="GO" id="GO:0005886">
    <property type="term" value="C:plasma membrane"/>
    <property type="evidence" value="ECO:0007669"/>
    <property type="project" value="UniProtKB-SubCell"/>
</dbReference>
<evidence type="ECO:0000259" key="7">
    <source>
        <dbReference type="Pfam" id="PF12698"/>
    </source>
</evidence>
<dbReference type="OrthoDB" id="266913at2"/>
<gene>
    <name evidence="8" type="ORF">SAMN04489735_10249</name>
</gene>
<dbReference type="EMBL" id="FNDE01000024">
    <property type="protein sequence ID" value="SDH42305.1"/>
    <property type="molecule type" value="Genomic_DNA"/>
</dbReference>
<keyword evidence="4 6" id="KW-1133">Transmembrane helix</keyword>
<evidence type="ECO:0000256" key="1">
    <source>
        <dbReference type="ARBA" id="ARBA00004651"/>
    </source>
</evidence>
<evidence type="ECO:0000256" key="4">
    <source>
        <dbReference type="ARBA" id="ARBA00022989"/>
    </source>
</evidence>
<evidence type="ECO:0000256" key="2">
    <source>
        <dbReference type="ARBA" id="ARBA00022475"/>
    </source>
</evidence>
<feature type="transmembrane region" description="Helical" evidence="6">
    <location>
        <begin position="294"/>
        <end position="314"/>
    </location>
</feature>
<dbReference type="Gene3D" id="3.40.1710.10">
    <property type="entry name" value="abc type-2 transporter like domain"/>
    <property type="match status" value="1"/>
</dbReference>
<feature type="transmembrane region" description="Helical" evidence="6">
    <location>
        <begin position="255"/>
        <end position="282"/>
    </location>
</feature>
<dbReference type="PANTHER" id="PTHR30294">
    <property type="entry name" value="MEMBRANE COMPONENT OF ABC TRANSPORTER YHHJ-RELATED"/>
    <property type="match status" value="1"/>
</dbReference>
<sequence length="406" mass="45784">MYGVLQVLWLRMRLILQDKMFLVLLLLFPVLFVFILGATQSFRKEPVIPVAVADEDNSEYSRLIVDRFARKEGIRVLRVTSDEAYRLVENYRVEAAFVIQKGFQDAVLEEETDKTIKMVKNPGSLSYGILGEMLGSEVMRLSANTGAANRAEEWYRLYGLTSNEPERLWERVWKYADSQWTPKPLMTINYKEMQAGGVQSVTRLTRVSVAALTGIGALLVFMMMFVALHSRWLIEERENGTLKRMMSVPGMFRTFYLGNIAMLFTLSVFLAALCEAVARFWFDASLLYHPLQSIILGAYILAVIGLSMLFATLLPTPQQLQTTAPLLALLTGFVGGCFWPFLPLNGWIKTLSLLTPQGWALDGMKALLVNDYSIGQVTQTAGTLAGIGVFLLVWSFYVIRYRVFAG</sequence>
<dbReference type="PANTHER" id="PTHR30294:SF29">
    <property type="entry name" value="MULTIDRUG ABC TRANSPORTER PERMEASE YBHS-RELATED"/>
    <property type="match status" value="1"/>
</dbReference>
<evidence type="ECO:0000256" key="3">
    <source>
        <dbReference type="ARBA" id="ARBA00022692"/>
    </source>
</evidence>
<evidence type="ECO:0000256" key="5">
    <source>
        <dbReference type="ARBA" id="ARBA00023136"/>
    </source>
</evidence>
<accession>A0A1G8CAA8</accession>